<dbReference type="Proteomes" id="UP001295684">
    <property type="component" value="Unassembled WGS sequence"/>
</dbReference>
<feature type="transmembrane region" description="Helical" evidence="1">
    <location>
        <begin position="133"/>
        <end position="150"/>
    </location>
</feature>
<dbReference type="Pfam" id="PF02466">
    <property type="entry name" value="Tim17"/>
    <property type="match status" value="1"/>
</dbReference>
<keyword evidence="3" id="KW-1185">Reference proteome</keyword>
<sequence>MSNNTENQNGQDVDTNLLKKLMSMKFYSKLVSLGRFLQIFKGSTPFCKHQGSCSLNVANTLLRNFSIGFFGETLLNILFKLLKTKSIRKTLQNIFTLDSVQLGAIVALVPAAYKLILCTLRCCRRKEDKYNSIIAGVISSLFVFNLELTPLSCPQNDARRKFLIFLVFARSLQSGAEILKNKTKIPVPNNWEDILLYLISVSFVAWAYFDWKVLPFNVYNLMNKNGAQKYNDTVMMEVIYRGIGEKYH</sequence>
<keyword evidence="1" id="KW-0472">Membrane</keyword>
<dbReference type="AlphaFoldDB" id="A0AAD1XU10"/>
<keyword evidence="1" id="KW-0812">Transmembrane</keyword>
<evidence type="ECO:0000256" key="1">
    <source>
        <dbReference type="SAM" id="Phobius"/>
    </source>
</evidence>
<gene>
    <name evidence="2" type="ORF">ECRASSUSDP1_LOCUS20314</name>
</gene>
<accession>A0AAD1XU10</accession>
<proteinExistence type="predicted"/>
<keyword evidence="1" id="KW-1133">Transmembrane helix</keyword>
<evidence type="ECO:0000313" key="3">
    <source>
        <dbReference type="Proteomes" id="UP001295684"/>
    </source>
</evidence>
<organism evidence="2 3">
    <name type="scientific">Euplotes crassus</name>
    <dbReference type="NCBI Taxonomy" id="5936"/>
    <lineage>
        <taxon>Eukaryota</taxon>
        <taxon>Sar</taxon>
        <taxon>Alveolata</taxon>
        <taxon>Ciliophora</taxon>
        <taxon>Intramacronucleata</taxon>
        <taxon>Spirotrichea</taxon>
        <taxon>Hypotrichia</taxon>
        <taxon>Euplotida</taxon>
        <taxon>Euplotidae</taxon>
        <taxon>Moneuplotes</taxon>
    </lineage>
</organism>
<evidence type="ECO:0000313" key="2">
    <source>
        <dbReference type="EMBL" id="CAI2378914.1"/>
    </source>
</evidence>
<comment type="caution">
    <text evidence="2">The sequence shown here is derived from an EMBL/GenBank/DDBJ whole genome shotgun (WGS) entry which is preliminary data.</text>
</comment>
<name>A0AAD1XU10_EUPCR</name>
<protein>
    <submittedName>
        <fullName evidence="2">Uncharacterized protein</fullName>
    </submittedName>
</protein>
<dbReference type="EMBL" id="CAMPGE010020696">
    <property type="protein sequence ID" value="CAI2378914.1"/>
    <property type="molecule type" value="Genomic_DNA"/>
</dbReference>
<reference evidence="2" key="1">
    <citation type="submission" date="2023-07" db="EMBL/GenBank/DDBJ databases">
        <authorList>
            <consortium name="AG Swart"/>
            <person name="Singh M."/>
            <person name="Singh A."/>
            <person name="Seah K."/>
            <person name="Emmerich C."/>
        </authorList>
    </citation>
    <scope>NUCLEOTIDE SEQUENCE</scope>
    <source>
        <strain evidence="2">DP1</strain>
    </source>
</reference>
<feature type="transmembrane region" description="Helical" evidence="1">
    <location>
        <begin position="194"/>
        <end position="214"/>
    </location>
</feature>